<evidence type="ECO:0000313" key="2">
    <source>
        <dbReference type="Proteomes" id="UP000239735"/>
    </source>
</evidence>
<name>A0A2N9LJ28_9BACT</name>
<sequence>MRRLPRRYQVLRHPAQPRRLCRTAPAYHRSIASAGSVVPFYLQPTLGGSDINGNPWLSSYSDYRFRAPNALLLREAFEHSIWGPIGFAFSADQGKVALARNGIDFNQLAHSFSVGLTLRAGGLPALSFAFAWGGPEGTHTIANVNTSLLGGSTRPSLF</sequence>
<organism evidence="1 2">
    <name type="scientific">Candidatus Sulfuritelmatomonas gaucii</name>
    <dbReference type="NCBI Taxonomy" id="2043161"/>
    <lineage>
        <taxon>Bacteria</taxon>
        <taxon>Pseudomonadati</taxon>
        <taxon>Acidobacteriota</taxon>
        <taxon>Terriglobia</taxon>
        <taxon>Terriglobales</taxon>
        <taxon>Acidobacteriaceae</taxon>
        <taxon>Candidatus Sulfuritelmatomonas</taxon>
    </lineage>
</organism>
<accession>A0A2N9LJ28</accession>
<reference evidence="2" key="1">
    <citation type="submission" date="2018-02" db="EMBL/GenBank/DDBJ databases">
        <authorList>
            <person name="Hausmann B."/>
        </authorList>
    </citation>
    <scope>NUCLEOTIDE SEQUENCE [LARGE SCALE GENOMIC DNA]</scope>
    <source>
        <strain evidence="2">Peat soil MAG SbA5</strain>
    </source>
</reference>
<evidence type="ECO:0000313" key="1">
    <source>
        <dbReference type="EMBL" id="SPE23242.1"/>
    </source>
</evidence>
<gene>
    <name evidence="1" type="ORF">SBA5_380013</name>
</gene>
<evidence type="ECO:0008006" key="3">
    <source>
        <dbReference type="Google" id="ProtNLM"/>
    </source>
</evidence>
<proteinExistence type="predicted"/>
<protein>
    <recommendedName>
        <fullName evidence="3">Bacterial surface antigen (D15) domain-containing protein</fullName>
    </recommendedName>
</protein>
<dbReference type="AlphaFoldDB" id="A0A2N9LJ28"/>
<dbReference type="EMBL" id="OKRB01000095">
    <property type="protein sequence ID" value="SPE23242.1"/>
    <property type="molecule type" value="Genomic_DNA"/>
</dbReference>
<dbReference type="Proteomes" id="UP000239735">
    <property type="component" value="Unassembled WGS sequence"/>
</dbReference>